<evidence type="ECO:0000259" key="2">
    <source>
        <dbReference type="PROSITE" id="PS50914"/>
    </source>
</evidence>
<dbReference type="PROSITE" id="PS50914">
    <property type="entry name" value="BON"/>
    <property type="match status" value="2"/>
</dbReference>
<accession>G0AFI9</accession>
<dbReference type="InterPro" id="IPR007055">
    <property type="entry name" value="BON_dom"/>
</dbReference>
<dbReference type="PANTHER" id="PTHR34606:SF4">
    <property type="entry name" value="OUTER MEMBRANE LIPOPROTEIN DOLP"/>
    <property type="match status" value="1"/>
</dbReference>
<reference evidence="3 4" key="2">
    <citation type="journal article" date="2006" name="J. Microbiol. Methods">
        <title>Genomic flank-sequencing of plasposon insertion sites for rapid identification of functional genes.</title>
        <authorList>
            <person name="Leveau J.H."/>
            <person name="Gerards S."/>
            <person name="Fritsche K."/>
            <person name="Zondag G."/>
            <person name="van Veen J.A."/>
        </authorList>
    </citation>
    <scope>NUCLEOTIDE SEQUENCE [LARGE SCALE GENOMIC DNA]</scope>
    <source>
        <strain evidence="3 4">Ter331</strain>
    </source>
</reference>
<feature type="domain" description="BON" evidence="2">
    <location>
        <begin position="151"/>
        <end position="221"/>
    </location>
</feature>
<reference evidence="3 4" key="5">
    <citation type="journal article" date="2011" name="ISME J.">
        <title>Dual transcriptional profiling of a bacterial/fungal confrontation: Collimonas fungivorans versus Aspergillus niger.</title>
        <authorList>
            <person name="Mela F."/>
            <person name="Fritsche K."/>
            <person name="de Boer W."/>
            <person name="van Veen J.A."/>
            <person name="de Graaff L.H."/>
            <person name="van den Berg M."/>
            <person name="Leveau J.H."/>
        </authorList>
    </citation>
    <scope>NUCLEOTIDE SEQUENCE [LARGE SCALE GENOMIC DNA]</scope>
    <source>
        <strain evidence="3 4">Ter331</strain>
    </source>
</reference>
<gene>
    <name evidence="3" type="ordered locus">CFU_4175</name>
</gene>
<evidence type="ECO:0000313" key="3">
    <source>
        <dbReference type="EMBL" id="AEK63997.1"/>
    </source>
</evidence>
<dbReference type="InterPro" id="IPR051686">
    <property type="entry name" value="Lipoprotein_DolP"/>
</dbReference>
<dbReference type="Proteomes" id="UP000008392">
    <property type="component" value="Chromosome"/>
</dbReference>
<proteinExistence type="predicted"/>
<dbReference type="Pfam" id="PF04972">
    <property type="entry name" value="BON"/>
    <property type="match status" value="2"/>
</dbReference>
<dbReference type="SMART" id="SM00749">
    <property type="entry name" value="BON"/>
    <property type="match status" value="2"/>
</dbReference>
<dbReference type="Gene3D" id="3.40.1520.20">
    <property type="match status" value="1"/>
</dbReference>
<protein>
    <submittedName>
        <fullName evidence="3">21 kDa hemolysin</fullName>
    </submittedName>
</protein>
<dbReference type="KEGG" id="cfu:CFU_4175"/>
<keyword evidence="4" id="KW-1185">Reference proteome</keyword>
<name>G0AFI9_COLFT</name>
<dbReference type="eggNOG" id="COG2823">
    <property type="taxonomic scope" value="Bacteria"/>
</dbReference>
<dbReference type="STRING" id="1005048.CFU_4175"/>
<feature type="domain" description="BON" evidence="2">
    <location>
        <begin position="75"/>
        <end position="142"/>
    </location>
</feature>
<sequence>MSLYLEEMRMIDRPNPRQNPRQNLGWSNWQRPLAAVALCGTVVMALQGCVALALGGAVAGGFAATDRRTLGAQTEDKAIMVKAETRIPGVVGQDGHVNATSYNRKVLLTGEVRDDAAKAAAEREAQSIENVHAVANELAIGAPSTFSARSNDTFITSKVIASLVDAKDVFGNSIKVVTERGNVYLMGRVTEREGKRAAEIAAGVSGVQKVVKVFDYITEEELTQMSSAPRDSGKENAK</sequence>
<organism evidence="3 4">
    <name type="scientific">Collimonas fungivorans (strain Ter331)</name>
    <dbReference type="NCBI Taxonomy" id="1005048"/>
    <lineage>
        <taxon>Bacteria</taxon>
        <taxon>Pseudomonadati</taxon>
        <taxon>Pseudomonadota</taxon>
        <taxon>Betaproteobacteria</taxon>
        <taxon>Burkholderiales</taxon>
        <taxon>Oxalobacteraceae</taxon>
        <taxon>Collimonas</taxon>
    </lineage>
</organism>
<dbReference type="InterPro" id="IPR014004">
    <property type="entry name" value="Transpt-assoc_nodulatn_dom_bac"/>
</dbReference>
<keyword evidence="1" id="KW-0732">Signal</keyword>
<dbReference type="HOGENOM" id="CLU_083606_1_1_4"/>
<reference evidence="4" key="6">
    <citation type="submission" date="2011-05" db="EMBL/GenBank/DDBJ databases">
        <title>Complete sequence of Collimonas fungivorans Ter331.</title>
        <authorList>
            <person name="Leveau J.H."/>
        </authorList>
    </citation>
    <scope>NUCLEOTIDE SEQUENCE [LARGE SCALE GENOMIC DNA]</scope>
    <source>
        <strain evidence="4">Ter331</strain>
    </source>
</reference>
<reference evidence="3 4" key="4">
    <citation type="journal article" date="2010" name="Environ. Microbiol.">
        <title>The bacterial genus Collimonas: mycophagy, weathering and other adaptive solutions to life in oligotrophic soil environments.</title>
        <authorList>
            <person name="Leveau J.H."/>
            <person name="Uroz S."/>
            <person name="de Boer W."/>
        </authorList>
    </citation>
    <scope>NUCLEOTIDE SEQUENCE [LARGE SCALE GENOMIC DNA]</scope>
    <source>
        <strain evidence="3 4">Ter331</strain>
    </source>
</reference>
<evidence type="ECO:0000256" key="1">
    <source>
        <dbReference type="ARBA" id="ARBA00022729"/>
    </source>
</evidence>
<dbReference type="AlphaFoldDB" id="G0AFI9"/>
<dbReference type="PANTHER" id="PTHR34606">
    <property type="entry name" value="BON DOMAIN-CONTAINING PROTEIN"/>
    <property type="match status" value="1"/>
</dbReference>
<dbReference type="EMBL" id="CP002745">
    <property type="protein sequence ID" value="AEK63997.1"/>
    <property type="molecule type" value="Genomic_DNA"/>
</dbReference>
<evidence type="ECO:0000313" key="4">
    <source>
        <dbReference type="Proteomes" id="UP000008392"/>
    </source>
</evidence>
<reference evidence="3 4" key="3">
    <citation type="journal article" date="2008" name="FEMS Microbiol. Ecol.">
        <title>Identification and characterization of genes underlying chitinolysis in Collimonas fungivorans Ter331.</title>
        <authorList>
            <person name="Fritsche K."/>
            <person name="de Boer W."/>
            <person name="Gerards S."/>
            <person name="van den Berg M."/>
            <person name="van Veen J.A."/>
            <person name="Leveau J.H."/>
        </authorList>
    </citation>
    <scope>NUCLEOTIDE SEQUENCE [LARGE SCALE GENOMIC DNA]</scope>
    <source>
        <strain evidence="3 4">Ter331</strain>
    </source>
</reference>
<reference evidence="3 4" key="1">
    <citation type="journal article" date="2004" name="Environ. Microbiol.">
        <title>Phylogeny-function analysis of (meta)genomic libraries: screening for expression of ribosomal RNA genes by large-insert library fluorescent in situ hybridization (LIL-FISH).</title>
        <authorList>
            <person name="Leveau J.H."/>
            <person name="Gerards S."/>
            <person name="de Boer W."/>
            <person name="van Veen J.A."/>
        </authorList>
    </citation>
    <scope>NUCLEOTIDE SEQUENCE [LARGE SCALE GENOMIC DNA]</scope>
    <source>
        <strain evidence="3 4">Ter331</strain>
    </source>
</reference>